<dbReference type="GO" id="GO:0005886">
    <property type="term" value="C:plasma membrane"/>
    <property type="evidence" value="ECO:0007669"/>
    <property type="project" value="UniProtKB-SubCell"/>
</dbReference>
<dbReference type="EMBL" id="FOBS01000009">
    <property type="protein sequence ID" value="SEM27947.1"/>
    <property type="molecule type" value="Genomic_DNA"/>
</dbReference>
<dbReference type="InterPro" id="IPR027304">
    <property type="entry name" value="Trigger_fact/SurA_dom_sf"/>
</dbReference>
<dbReference type="AlphaFoldDB" id="A0A1H7X418"/>
<dbReference type="InterPro" id="IPR046357">
    <property type="entry name" value="PPIase_dom_sf"/>
</dbReference>
<evidence type="ECO:0000259" key="12">
    <source>
        <dbReference type="Pfam" id="PF13145"/>
    </source>
</evidence>
<evidence type="ECO:0000256" key="7">
    <source>
        <dbReference type="ARBA" id="ARBA00023186"/>
    </source>
</evidence>
<dbReference type="Proteomes" id="UP000198744">
    <property type="component" value="Unassembled WGS sequence"/>
</dbReference>
<evidence type="ECO:0000256" key="2">
    <source>
        <dbReference type="ARBA" id="ARBA00022475"/>
    </source>
</evidence>
<dbReference type="PANTHER" id="PTHR47529:SF1">
    <property type="entry name" value="PERIPLASMIC CHAPERONE PPID"/>
    <property type="match status" value="1"/>
</dbReference>
<evidence type="ECO:0000256" key="8">
    <source>
        <dbReference type="ARBA" id="ARBA00038408"/>
    </source>
</evidence>
<dbReference type="RefSeq" id="WP_093883139.1">
    <property type="nucleotide sequence ID" value="NZ_FOBS01000009.1"/>
</dbReference>
<evidence type="ECO:0000256" key="9">
    <source>
        <dbReference type="ARBA" id="ARBA00040743"/>
    </source>
</evidence>
<dbReference type="STRING" id="43775.SAMN04489760_10916"/>
<keyword evidence="3" id="KW-0997">Cell inner membrane</keyword>
<dbReference type="Gene3D" id="1.10.4030.10">
    <property type="entry name" value="Porin chaperone SurA, peptide-binding domain"/>
    <property type="match status" value="1"/>
</dbReference>
<evidence type="ECO:0000313" key="13">
    <source>
        <dbReference type="EMBL" id="SEM27947.1"/>
    </source>
</evidence>
<keyword evidence="2" id="KW-1003">Cell membrane</keyword>
<evidence type="ECO:0000256" key="3">
    <source>
        <dbReference type="ARBA" id="ARBA00022519"/>
    </source>
</evidence>
<keyword evidence="4 11" id="KW-0812">Transmembrane</keyword>
<sequence length="533" mass="60660">MLELMRKHAKNWLMKFLLGMIVIVFIFYFGTRRGEDETKAVATVNGQDIALAQVQKEYSDLVELYLQQYGSSLSEEMLKGLDLKQKALDILINKTILLQKAQELNIAATEDEVRNYIMAYPAFQRGGAFNEMVYQRMLRMNRMTPEVFEAEQQKMLSAAKLEQLISEAVKVCDQEVFDFFRFQNEQINLSYLMFNPASFKDSIAPSRKDLETYLKEHGSEFRVPEQVQLKALFFPARDYAAAAKISDAEIADYYERHSSKFAQKGEKAPPLAEVKTRIVQELTQISGMAAAEEAAKKAHDAIYQQENFDGYAAQNKLKIVTTDFFPLNSIPAPFNKAANFPQVVMDLKKGEISKVLSGEGEYFVIQVAARKPAYIPELKTVEQEVAKRYSEMAARSLCKKTADTMLARLKKGESLNQIAQANKLSVEETGFFKPGGAIPKLGANPQLSMAIYQLAERTPLPESTFEVNGSFVIVFFKERGKMDTTDYDSKKENLKKLLLQAKRNEYFTTWLENTKALMIKEGKLKIKKDFKEL</sequence>
<name>A0A1H7X418_9BACT</name>
<evidence type="ECO:0000256" key="1">
    <source>
        <dbReference type="ARBA" id="ARBA00004382"/>
    </source>
</evidence>
<reference evidence="13 14" key="1">
    <citation type="submission" date="2016-10" db="EMBL/GenBank/DDBJ databases">
        <authorList>
            <person name="de Groot N.N."/>
        </authorList>
    </citation>
    <scope>NUCLEOTIDE SEQUENCE [LARGE SCALE GENOMIC DNA]</scope>
    <source>
        <strain evidence="13 14">DSM 8423</strain>
    </source>
</reference>
<keyword evidence="6 11" id="KW-0472">Membrane</keyword>
<dbReference type="OrthoDB" id="9812372at2"/>
<evidence type="ECO:0000256" key="5">
    <source>
        <dbReference type="ARBA" id="ARBA00022989"/>
    </source>
</evidence>
<organism evidence="13 14">
    <name type="scientific">Syntrophus gentianae</name>
    <dbReference type="NCBI Taxonomy" id="43775"/>
    <lineage>
        <taxon>Bacteria</taxon>
        <taxon>Pseudomonadati</taxon>
        <taxon>Thermodesulfobacteriota</taxon>
        <taxon>Syntrophia</taxon>
        <taxon>Syntrophales</taxon>
        <taxon>Syntrophaceae</taxon>
        <taxon>Syntrophus</taxon>
    </lineage>
</organism>
<dbReference type="InterPro" id="IPR000297">
    <property type="entry name" value="PPIase_PpiC"/>
</dbReference>
<comment type="subcellular location">
    <subcellularLocation>
        <location evidence="1">Cell inner membrane</location>
        <topology evidence="1">Single-pass type II membrane protein</topology>
        <orientation evidence="1">Periplasmic side</orientation>
    </subcellularLocation>
</comment>
<evidence type="ECO:0000313" key="14">
    <source>
        <dbReference type="Proteomes" id="UP000198744"/>
    </source>
</evidence>
<feature type="transmembrane region" description="Helical" evidence="11">
    <location>
        <begin position="12"/>
        <end position="30"/>
    </location>
</feature>
<dbReference type="PANTHER" id="PTHR47529">
    <property type="entry name" value="PEPTIDYL-PROLYL CIS-TRANS ISOMERASE D"/>
    <property type="match status" value="1"/>
</dbReference>
<dbReference type="InterPro" id="IPR052029">
    <property type="entry name" value="PpiD_chaperone"/>
</dbReference>
<keyword evidence="13" id="KW-0413">Isomerase</keyword>
<keyword evidence="5 11" id="KW-1133">Transmembrane helix</keyword>
<keyword evidence="7" id="KW-0143">Chaperone</keyword>
<evidence type="ECO:0000256" key="10">
    <source>
        <dbReference type="ARBA" id="ARBA00042775"/>
    </source>
</evidence>
<accession>A0A1H7X418</accession>
<dbReference type="Pfam" id="PF13145">
    <property type="entry name" value="Rotamase_2"/>
    <property type="match status" value="1"/>
</dbReference>
<evidence type="ECO:0000256" key="11">
    <source>
        <dbReference type="SAM" id="Phobius"/>
    </source>
</evidence>
<gene>
    <name evidence="13" type="ORF">SAMN04489760_10916</name>
</gene>
<dbReference type="SUPFAM" id="SSF54534">
    <property type="entry name" value="FKBP-like"/>
    <property type="match status" value="1"/>
</dbReference>
<evidence type="ECO:0000256" key="4">
    <source>
        <dbReference type="ARBA" id="ARBA00022692"/>
    </source>
</evidence>
<protein>
    <recommendedName>
        <fullName evidence="9">Periplasmic chaperone PpiD</fullName>
    </recommendedName>
    <alternativeName>
        <fullName evidence="10">Periplasmic folding chaperone</fullName>
    </alternativeName>
</protein>
<evidence type="ECO:0000256" key="6">
    <source>
        <dbReference type="ARBA" id="ARBA00023136"/>
    </source>
</evidence>
<keyword evidence="14" id="KW-1185">Reference proteome</keyword>
<feature type="domain" description="PpiC" evidence="12">
    <location>
        <begin position="245"/>
        <end position="382"/>
    </location>
</feature>
<dbReference type="GO" id="GO:0003755">
    <property type="term" value="F:peptidyl-prolyl cis-trans isomerase activity"/>
    <property type="evidence" value="ECO:0007669"/>
    <property type="project" value="InterPro"/>
</dbReference>
<dbReference type="Gene3D" id="3.10.50.40">
    <property type="match status" value="1"/>
</dbReference>
<comment type="similarity">
    <text evidence="8">Belongs to the PpiD chaperone family.</text>
</comment>
<proteinExistence type="inferred from homology"/>
<dbReference type="SUPFAM" id="SSF109998">
    <property type="entry name" value="Triger factor/SurA peptide-binding domain-like"/>
    <property type="match status" value="1"/>
</dbReference>
<dbReference type="Pfam" id="PF13624">
    <property type="entry name" value="SurA_N_3"/>
    <property type="match status" value="1"/>
</dbReference>